<protein>
    <submittedName>
        <fullName evidence="2">Uncharacterized protein</fullName>
    </submittedName>
</protein>
<dbReference type="AlphaFoldDB" id="A0A3P8IXA7"/>
<organism evidence="2 3">
    <name type="scientific">Raoultella terrigena</name>
    <name type="common">Klebsiella terrigena</name>
    <dbReference type="NCBI Taxonomy" id="577"/>
    <lineage>
        <taxon>Bacteria</taxon>
        <taxon>Pseudomonadati</taxon>
        <taxon>Pseudomonadota</taxon>
        <taxon>Gammaproteobacteria</taxon>
        <taxon>Enterobacterales</taxon>
        <taxon>Enterobacteriaceae</taxon>
        <taxon>Klebsiella/Raoultella group</taxon>
        <taxon>Raoultella</taxon>
    </lineage>
</organism>
<dbReference type="KEGG" id="rtg:NCTC13098_03177"/>
<dbReference type="Proteomes" id="UP000274346">
    <property type="component" value="Chromosome"/>
</dbReference>
<evidence type="ECO:0000313" key="3">
    <source>
        <dbReference type="Proteomes" id="UP000274346"/>
    </source>
</evidence>
<evidence type="ECO:0000313" key="2">
    <source>
        <dbReference type="EMBL" id="VDR26819.1"/>
    </source>
</evidence>
<accession>A0A3P8IXA7</accession>
<evidence type="ECO:0000256" key="1">
    <source>
        <dbReference type="SAM" id="Phobius"/>
    </source>
</evidence>
<keyword evidence="1" id="KW-0472">Membrane</keyword>
<keyword evidence="1" id="KW-0812">Transmembrane</keyword>
<gene>
    <name evidence="2" type="ORF">NCTC13098_03177</name>
</gene>
<feature type="transmembrane region" description="Helical" evidence="1">
    <location>
        <begin position="12"/>
        <end position="30"/>
    </location>
</feature>
<proteinExistence type="predicted"/>
<reference evidence="2 3" key="1">
    <citation type="submission" date="2018-12" db="EMBL/GenBank/DDBJ databases">
        <authorList>
            <consortium name="Pathogen Informatics"/>
        </authorList>
    </citation>
    <scope>NUCLEOTIDE SEQUENCE [LARGE SCALE GENOMIC DNA]</scope>
    <source>
        <strain evidence="2 3">NCTC13098</strain>
    </source>
</reference>
<name>A0A3P8IXA7_RAOTE</name>
<keyword evidence="1" id="KW-1133">Transmembrane helix</keyword>
<dbReference type="EMBL" id="LR131271">
    <property type="protein sequence ID" value="VDR26819.1"/>
    <property type="molecule type" value="Genomic_DNA"/>
</dbReference>
<sequence>MSAGLSSSTIFMRAAILGGNFAFTAGSYRLKLKICDRHSKLGMKEKNKNIF</sequence>